<evidence type="ECO:0000256" key="6">
    <source>
        <dbReference type="ARBA" id="ARBA00022692"/>
    </source>
</evidence>
<dbReference type="CDD" id="cd16461">
    <property type="entry name" value="RING-H2_EL5-like"/>
    <property type="match status" value="1"/>
</dbReference>
<evidence type="ECO:0000313" key="18">
    <source>
        <dbReference type="Proteomes" id="UP001408789"/>
    </source>
</evidence>
<dbReference type="InterPro" id="IPR001841">
    <property type="entry name" value="Znf_RING"/>
</dbReference>
<keyword evidence="10" id="KW-0862">Zinc</keyword>
<dbReference type="InterPro" id="IPR013083">
    <property type="entry name" value="Znf_RING/FYVE/PHD"/>
</dbReference>
<evidence type="ECO:0000259" key="16">
    <source>
        <dbReference type="PROSITE" id="PS50089"/>
    </source>
</evidence>
<evidence type="ECO:0000256" key="2">
    <source>
        <dbReference type="ARBA" id="ARBA00004167"/>
    </source>
</evidence>
<comment type="caution">
    <text evidence="17">The sequence shown here is derived from an EMBL/GenBank/DDBJ whole genome shotgun (WGS) entry which is preliminary data.</text>
</comment>
<evidence type="ECO:0000313" key="17">
    <source>
        <dbReference type="EMBL" id="KAK9065458.1"/>
    </source>
</evidence>
<comment type="pathway">
    <text evidence="3">Protein modification; protein ubiquitination.</text>
</comment>
<gene>
    <name evidence="17" type="ORF">SSX86_014857</name>
</gene>
<dbReference type="FunFam" id="3.30.40.10:FF:000187">
    <property type="entry name" value="E3 ubiquitin-protein ligase ATL6"/>
    <property type="match status" value="1"/>
</dbReference>
<dbReference type="GO" id="GO:0061630">
    <property type="term" value="F:ubiquitin protein ligase activity"/>
    <property type="evidence" value="ECO:0007669"/>
    <property type="project" value="UniProtKB-EC"/>
</dbReference>
<keyword evidence="11 15" id="KW-1133">Transmembrane helix</keyword>
<dbReference type="Proteomes" id="UP001408789">
    <property type="component" value="Unassembled WGS sequence"/>
</dbReference>
<protein>
    <recommendedName>
        <fullName evidence="4">RING-type E3 ubiquitin transferase</fullName>
        <ecNumber evidence="4">2.3.2.27</ecNumber>
    </recommendedName>
</protein>
<feature type="domain" description="RING-type" evidence="16">
    <location>
        <begin position="116"/>
        <end position="158"/>
    </location>
</feature>
<evidence type="ECO:0000256" key="7">
    <source>
        <dbReference type="ARBA" id="ARBA00022723"/>
    </source>
</evidence>
<dbReference type="Gene3D" id="3.30.40.10">
    <property type="entry name" value="Zinc/RING finger domain, C3HC4 (zinc finger)"/>
    <property type="match status" value="1"/>
</dbReference>
<dbReference type="EMBL" id="JBCNJP010000016">
    <property type="protein sequence ID" value="KAK9065458.1"/>
    <property type="molecule type" value="Genomic_DNA"/>
</dbReference>
<evidence type="ECO:0000256" key="5">
    <source>
        <dbReference type="ARBA" id="ARBA00022679"/>
    </source>
</evidence>
<keyword evidence="9" id="KW-0833">Ubl conjugation pathway</keyword>
<accession>A0AAP0GW24</accession>
<evidence type="ECO:0000256" key="10">
    <source>
        <dbReference type="ARBA" id="ARBA00022833"/>
    </source>
</evidence>
<organism evidence="17 18">
    <name type="scientific">Deinandra increscens subsp. villosa</name>
    <dbReference type="NCBI Taxonomy" id="3103831"/>
    <lineage>
        <taxon>Eukaryota</taxon>
        <taxon>Viridiplantae</taxon>
        <taxon>Streptophyta</taxon>
        <taxon>Embryophyta</taxon>
        <taxon>Tracheophyta</taxon>
        <taxon>Spermatophyta</taxon>
        <taxon>Magnoliopsida</taxon>
        <taxon>eudicotyledons</taxon>
        <taxon>Gunneridae</taxon>
        <taxon>Pentapetalae</taxon>
        <taxon>asterids</taxon>
        <taxon>campanulids</taxon>
        <taxon>Asterales</taxon>
        <taxon>Asteraceae</taxon>
        <taxon>Asteroideae</taxon>
        <taxon>Heliantheae alliance</taxon>
        <taxon>Madieae</taxon>
        <taxon>Madiinae</taxon>
        <taxon>Deinandra</taxon>
    </lineage>
</organism>
<comment type="catalytic activity">
    <reaction evidence="1">
        <text>S-ubiquitinyl-[E2 ubiquitin-conjugating enzyme]-L-cysteine + [acceptor protein]-L-lysine = [E2 ubiquitin-conjugating enzyme]-L-cysteine + N(6)-ubiquitinyl-[acceptor protein]-L-lysine.</text>
        <dbReference type="EC" id="2.3.2.27"/>
    </reaction>
</comment>
<evidence type="ECO:0000256" key="12">
    <source>
        <dbReference type="ARBA" id="ARBA00023136"/>
    </source>
</evidence>
<keyword evidence="5" id="KW-0808">Transferase</keyword>
<reference evidence="17 18" key="1">
    <citation type="submission" date="2024-04" db="EMBL/GenBank/DDBJ databases">
        <title>The reference genome of an endangered Asteraceae, Deinandra increscens subsp. villosa, native to the Central Coast of California.</title>
        <authorList>
            <person name="Guilliams M."/>
            <person name="Hasenstab-Lehman K."/>
            <person name="Meyer R."/>
            <person name="Mcevoy S."/>
        </authorList>
    </citation>
    <scope>NUCLEOTIDE SEQUENCE [LARGE SCALE GENOMIC DNA]</scope>
    <source>
        <tissue evidence="17">Leaf</tissue>
    </source>
</reference>
<keyword evidence="12 15" id="KW-0472">Membrane</keyword>
<evidence type="ECO:0000256" key="3">
    <source>
        <dbReference type="ARBA" id="ARBA00004906"/>
    </source>
</evidence>
<proteinExistence type="inferred from homology"/>
<dbReference type="EC" id="2.3.2.27" evidence="4"/>
<keyword evidence="7" id="KW-0479">Metal-binding</keyword>
<dbReference type="PROSITE" id="PS50089">
    <property type="entry name" value="ZF_RING_2"/>
    <property type="match status" value="1"/>
</dbReference>
<dbReference type="GO" id="GO:0016567">
    <property type="term" value="P:protein ubiquitination"/>
    <property type="evidence" value="ECO:0007669"/>
    <property type="project" value="TreeGrafter"/>
</dbReference>
<dbReference type="SMART" id="SM00184">
    <property type="entry name" value="RING"/>
    <property type="match status" value="1"/>
</dbReference>
<keyword evidence="6 15" id="KW-0812">Transmembrane</keyword>
<dbReference type="AlphaFoldDB" id="A0AAP0GW24"/>
<feature type="transmembrane region" description="Helical" evidence="15">
    <location>
        <begin position="32"/>
        <end position="53"/>
    </location>
</feature>
<evidence type="ECO:0000256" key="15">
    <source>
        <dbReference type="SAM" id="Phobius"/>
    </source>
</evidence>
<dbReference type="SUPFAM" id="SSF57850">
    <property type="entry name" value="RING/U-box"/>
    <property type="match status" value="1"/>
</dbReference>
<keyword evidence="8 14" id="KW-0863">Zinc-finger</keyword>
<evidence type="ECO:0000256" key="8">
    <source>
        <dbReference type="ARBA" id="ARBA00022771"/>
    </source>
</evidence>
<sequence length="330" mass="36163">MDIGTPPPPPIFAGVTPGVSHHRHSPPPASSIIIVMIVIFSVIIVSAVIYLLIRFFSHRHNLFRTPISRSNGVVFDNRNGNEHVSEHVMNVTNNGLDSLPLFTFSSLTGKISGGDCAVCLSKFEEADQLRLLPLCCHAFHAECVDAWLKSNQTCPLCRSTVNPTEADIFSKIAASGGSGGNRSNSFRIEIGTVSRRRDPSDSQRSSNSYSVGSFEYVLDENYEIPVELTLRRAVSDLISVDKDSTTSEPPAGQNLGAEMAVGGESGNRNWLRDYVDRLSVSLSSRTISFRDSGRFFTGSSRRSESVDDFEATHGRVGEEISELFRWFSGV</sequence>
<dbReference type="GO" id="GO:0008270">
    <property type="term" value="F:zinc ion binding"/>
    <property type="evidence" value="ECO:0007669"/>
    <property type="project" value="UniProtKB-KW"/>
</dbReference>
<comment type="subcellular location">
    <subcellularLocation>
        <location evidence="2">Membrane</location>
        <topology evidence="2">Single-pass membrane protein</topology>
    </subcellularLocation>
</comment>
<evidence type="ECO:0000256" key="11">
    <source>
        <dbReference type="ARBA" id="ARBA00022989"/>
    </source>
</evidence>
<evidence type="ECO:0000256" key="9">
    <source>
        <dbReference type="ARBA" id="ARBA00022786"/>
    </source>
</evidence>
<dbReference type="PANTHER" id="PTHR45768:SF45">
    <property type="entry name" value="ZINC FINGER, RING_FYVE_PHD-TYPE-RELATED"/>
    <property type="match status" value="1"/>
</dbReference>
<dbReference type="Pfam" id="PF13639">
    <property type="entry name" value="zf-RING_2"/>
    <property type="match status" value="1"/>
</dbReference>
<keyword evidence="18" id="KW-1185">Reference proteome</keyword>
<evidence type="ECO:0000256" key="14">
    <source>
        <dbReference type="PROSITE-ProRule" id="PRU00175"/>
    </source>
</evidence>
<evidence type="ECO:0000256" key="4">
    <source>
        <dbReference type="ARBA" id="ARBA00012483"/>
    </source>
</evidence>
<comment type="similarity">
    <text evidence="13">Belongs to the RING-type zinc finger family. ATL subfamily.</text>
</comment>
<name>A0AAP0GW24_9ASTR</name>
<dbReference type="GO" id="GO:0016020">
    <property type="term" value="C:membrane"/>
    <property type="evidence" value="ECO:0007669"/>
    <property type="project" value="UniProtKB-SubCell"/>
</dbReference>
<evidence type="ECO:0000256" key="13">
    <source>
        <dbReference type="ARBA" id="ARBA00024209"/>
    </source>
</evidence>
<dbReference type="PANTHER" id="PTHR45768">
    <property type="entry name" value="E3 UBIQUITIN-PROTEIN LIGASE RNF13-LIKE"/>
    <property type="match status" value="1"/>
</dbReference>
<evidence type="ECO:0000256" key="1">
    <source>
        <dbReference type="ARBA" id="ARBA00000900"/>
    </source>
</evidence>